<protein>
    <recommendedName>
        <fullName evidence="4">DUF2946 domain-containing protein</fullName>
    </recommendedName>
</protein>
<dbReference type="AlphaFoldDB" id="A0A7W6JC31"/>
<evidence type="ECO:0000256" key="1">
    <source>
        <dbReference type="SAM" id="MobiDB-lite"/>
    </source>
</evidence>
<feature type="compositionally biased region" description="Pro residues" evidence="1">
    <location>
        <begin position="111"/>
        <end position="129"/>
    </location>
</feature>
<proteinExistence type="predicted"/>
<keyword evidence="3" id="KW-1185">Reference proteome</keyword>
<evidence type="ECO:0000313" key="2">
    <source>
        <dbReference type="EMBL" id="MBB4082371.1"/>
    </source>
</evidence>
<comment type="caution">
    <text evidence="2">The sequence shown here is derived from an EMBL/GenBank/DDBJ whole genome shotgun (WGS) entry which is preliminary data.</text>
</comment>
<dbReference type="RefSeq" id="WP_183203454.1">
    <property type="nucleotide sequence ID" value="NZ_BAAAER010000004.1"/>
</dbReference>
<accession>A0A7W6JC31</accession>
<organism evidence="2 3">
    <name type="scientific">Brevundimonas lenta</name>
    <dbReference type="NCBI Taxonomy" id="424796"/>
    <lineage>
        <taxon>Bacteria</taxon>
        <taxon>Pseudomonadati</taxon>
        <taxon>Pseudomonadota</taxon>
        <taxon>Alphaproteobacteria</taxon>
        <taxon>Caulobacterales</taxon>
        <taxon>Caulobacteraceae</taxon>
        <taxon>Brevundimonas</taxon>
    </lineage>
</organism>
<evidence type="ECO:0008006" key="4">
    <source>
        <dbReference type="Google" id="ProtNLM"/>
    </source>
</evidence>
<name>A0A7W6JC31_9CAUL</name>
<dbReference type="Proteomes" id="UP000529946">
    <property type="component" value="Unassembled WGS sequence"/>
</dbReference>
<sequence>MTRTQADNWSIARSLAFLAATFAIVLGTLLPFGAMAASRPGETLVLCSAEGPLTVQVGGDVDGPGKKASPAKCAACVMPLAAALPVPPVPEPCKVAAPVENADWVAASVSPTPPARAPPRPPSTAPPLV</sequence>
<reference evidence="2 3" key="1">
    <citation type="submission" date="2020-08" db="EMBL/GenBank/DDBJ databases">
        <title>Genomic Encyclopedia of Type Strains, Phase IV (KMG-IV): sequencing the most valuable type-strain genomes for metagenomic binning, comparative biology and taxonomic classification.</title>
        <authorList>
            <person name="Goeker M."/>
        </authorList>
    </citation>
    <scope>NUCLEOTIDE SEQUENCE [LARGE SCALE GENOMIC DNA]</scope>
    <source>
        <strain evidence="2 3">DSM 23960</strain>
    </source>
</reference>
<feature type="region of interest" description="Disordered" evidence="1">
    <location>
        <begin position="109"/>
        <end position="129"/>
    </location>
</feature>
<dbReference type="EMBL" id="JACIDM010000001">
    <property type="protein sequence ID" value="MBB4082371.1"/>
    <property type="molecule type" value="Genomic_DNA"/>
</dbReference>
<evidence type="ECO:0000313" key="3">
    <source>
        <dbReference type="Proteomes" id="UP000529946"/>
    </source>
</evidence>
<gene>
    <name evidence="2" type="ORF">GGR12_001210</name>
</gene>